<evidence type="ECO:0008006" key="3">
    <source>
        <dbReference type="Google" id="ProtNLM"/>
    </source>
</evidence>
<proteinExistence type="predicted"/>
<organism evidence="1 2">
    <name type="scientific">Aeromonas bestiarum</name>
    <dbReference type="NCBI Taxonomy" id="105751"/>
    <lineage>
        <taxon>Bacteria</taxon>
        <taxon>Pseudomonadati</taxon>
        <taxon>Pseudomonadota</taxon>
        <taxon>Gammaproteobacteria</taxon>
        <taxon>Aeromonadales</taxon>
        <taxon>Aeromonadaceae</taxon>
        <taxon>Aeromonas</taxon>
    </lineage>
</organism>
<reference evidence="1" key="1">
    <citation type="submission" date="2023-08" db="EMBL/GenBank/DDBJ databases">
        <title>WGS of Aeromonas isolates.</title>
        <authorList>
            <person name="Lee H."/>
        </authorList>
    </citation>
    <scope>NUCLEOTIDE SEQUENCE</scope>
    <source>
        <strain evidence="1">SL22</strain>
    </source>
</reference>
<dbReference type="RefSeq" id="WP_290020925.1">
    <property type="nucleotide sequence ID" value="NZ_JAOPLV010000001.1"/>
</dbReference>
<dbReference type="Proteomes" id="UP001168216">
    <property type="component" value="Unassembled WGS sequence"/>
</dbReference>
<comment type="caution">
    <text evidence="1">The sequence shown here is derived from an EMBL/GenBank/DDBJ whole genome shotgun (WGS) entry which is preliminary data.</text>
</comment>
<dbReference type="EMBL" id="JAOPLV010000001">
    <property type="protein sequence ID" value="MDM5138235.1"/>
    <property type="molecule type" value="Genomic_DNA"/>
</dbReference>
<dbReference type="AlphaFoldDB" id="A0AAW7HTB9"/>
<gene>
    <name evidence="1" type="ORF">OB959_00275</name>
</gene>
<evidence type="ECO:0000313" key="1">
    <source>
        <dbReference type="EMBL" id="MDM5138235.1"/>
    </source>
</evidence>
<accession>A0AAW7HTB9</accession>
<protein>
    <recommendedName>
        <fullName evidence="3">Phage protein</fullName>
    </recommendedName>
</protein>
<evidence type="ECO:0000313" key="2">
    <source>
        <dbReference type="Proteomes" id="UP001168216"/>
    </source>
</evidence>
<sequence length="102" mass="11461">MKKLIISSVILLLVLAFFQITLFVVQPMGAVPEGKTLVILRMNKMHFIDSADAMCEREMNGVSLLCRGITMAAVVNKGTIIFRLPYSDFLYKLSTNGKTYNR</sequence>
<name>A0AAW7HTB9_9GAMM</name>